<dbReference type="AlphaFoldDB" id="Q8DKY8"/>
<evidence type="ECO:0000313" key="7">
    <source>
        <dbReference type="EMBL" id="BAC08262.1"/>
    </source>
</evidence>
<dbReference type="Pfam" id="PF00389">
    <property type="entry name" value="2-Hacid_dh"/>
    <property type="match status" value="1"/>
</dbReference>
<evidence type="ECO:0000256" key="1">
    <source>
        <dbReference type="ARBA" id="ARBA00005854"/>
    </source>
</evidence>
<feature type="domain" description="D-isomer specific 2-hydroxyacid dehydrogenase catalytic" evidence="5">
    <location>
        <begin position="3"/>
        <end position="330"/>
    </location>
</feature>
<protein>
    <submittedName>
        <fullName evidence="7">D-lactate dehydrogenase</fullName>
    </submittedName>
</protein>
<dbReference type="PROSITE" id="PS00671">
    <property type="entry name" value="D_2_HYDROXYACID_DH_3"/>
    <property type="match status" value="1"/>
</dbReference>
<keyword evidence="2 4" id="KW-0560">Oxidoreductase</keyword>
<evidence type="ECO:0000259" key="6">
    <source>
        <dbReference type="Pfam" id="PF02826"/>
    </source>
</evidence>
<name>Q8DKY8_THEVB</name>
<dbReference type="Pfam" id="PF02826">
    <property type="entry name" value="2-Hacid_dh_C"/>
    <property type="match status" value="1"/>
</dbReference>
<dbReference type="CDD" id="cd12183">
    <property type="entry name" value="LDH_like_2"/>
    <property type="match status" value="1"/>
</dbReference>
<dbReference type="InterPro" id="IPR036291">
    <property type="entry name" value="NAD(P)-bd_dom_sf"/>
</dbReference>
<reference evidence="7 8" key="1">
    <citation type="journal article" date="2002" name="DNA Res.">
        <title>Complete genome structure of the thermophilic cyanobacterium Thermosynechococcus elongatus BP-1.</title>
        <authorList>
            <person name="Nakamura Y."/>
            <person name="Kaneko T."/>
            <person name="Sato S."/>
            <person name="Ikeuchi M."/>
            <person name="Katoh H."/>
            <person name="Sasamoto S."/>
            <person name="Watanabe A."/>
            <person name="Iriguchi M."/>
            <person name="Kawashima K."/>
            <person name="Kimura T."/>
            <person name="Kishida Y."/>
            <person name="Kiyokawa C."/>
            <person name="Kohara M."/>
            <person name="Matsumoto M."/>
            <person name="Matsuno A."/>
            <person name="Nakazaki N."/>
            <person name="Shimpo S."/>
            <person name="Sugimoto M."/>
            <person name="Takeuchi C."/>
            <person name="Yamada M."/>
            <person name="Tabata S."/>
        </authorList>
    </citation>
    <scope>NUCLEOTIDE SEQUENCE [LARGE SCALE GENOMIC DNA]</scope>
    <source>
        <strain evidence="8">IAM M-273 / NIES-2133 / BP-1</strain>
    </source>
</reference>
<dbReference type="InterPro" id="IPR029752">
    <property type="entry name" value="D-isomer_DH_CS1"/>
</dbReference>
<dbReference type="STRING" id="197221.gene:10747301"/>
<dbReference type="PATRIC" id="fig|197221.4.peg.751"/>
<dbReference type="PROSITE" id="PS00065">
    <property type="entry name" value="D_2_HYDROXYACID_DH_1"/>
    <property type="match status" value="1"/>
</dbReference>
<organism evidence="7 8">
    <name type="scientific">Thermosynechococcus vestitus (strain NIES-2133 / IAM M-273 / BP-1)</name>
    <dbReference type="NCBI Taxonomy" id="197221"/>
    <lineage>
        <taxon>Bacteria</taxon>
        <taxon>Bacillati</taxon>
        <taxon>Cyanobacteriota</taxon>
        <taxon>Cyanophyceae</taxon>
        <taxon>Acaryochloridales</taxon>
        <taxon>Thermosynechococcaceae</taxon>
        <taxon>Thermosynechococcus</taxon>
    </lineage>
</organism>
<dbReference type="GO" id="GO:0008720">
    <property type="term" value="F:D-lactate dehydrogenase (NAD+) activity"/>
    <property type="evidence" value="ECO:0007669"/>
    <property type="project" value="TreeGrafter"/>
</dbReference>
<comment type="similarity">
    <text evidence="1 4">Belongs to the D-isomer specific 2-hydroxyacid dehydrogenase family.</text>
</comment>
<keyword evidence="8" id="KW-1185">Reference proteome</keyword>
<dbReference type="EnsemblBacteria" id="BAC08262">
    <property type="protein sequence ID" value="BAC08262"/>
    <property type="gene ID" value="BAC08262"/>
</dbReference>
<dbReference type="EMBL" id="BA000039">
    <property type="protein sequence ID" value="BAC08262.1"/>
    <property type="molecule type" value="Genomic_DNA"/>
</dbReference>
<dbReference type="PANTHER" id="PTHR43026:SF1">
    <property type="entry name" value="2-HYDROXYACID DEHYDROGENASE HOMOLOG 1-RELATED"/>
    <property type="match status" value="1"/>
</dbReference>
<feature type="domain" description="D-isomer specific 2-hydroxyacid dehydrogenase NAD-binding" evidence="6">
    <location>
        <begin position="112"/>
        <end position="298"/>
    </location>
</feature>
<evidence type="ECO:0000256" key="3">
    <source>
        <dbReference type="ARBA" id="ARBA00023027"/>
    </source>
</evidence>
<dbReference type="InterPro" id="IPR006139">
    <property type="entry name" value="D-isomer_2_OHA_DH_cat_dom"/>
</dbReference>
<evidence type="ECO:0000256" key="4">
    <source>
        <dbReference type="RuleBase" id="RU003719"/>
    </source>
</evidence>
<sequence length="334" mass="36755">MKVAVFSAKSYDRQFLDAANAAQGHPHLLTYYDVLLRPKTAALVEGHDAICAFVNDDLGAQTLERLAELGVRLVTLRCTGFNNVDLATAARLGITVTRVSVYSPYSVAEHTVGLMLMLNRKLHRAYNRVRDDNFSLEGLMGFDLHGCTVGIIGTGKIGQIVAQILHGFGCHLYGYDPYPSQAFREIGTYTTLETLLAASEIITLHCPLLPENEHLINATTIAQMKRGVMLINTSRGKLVDTKAVIEGIKSGQIGYLGIDVYEEEDSLFFQDLSDTVIQDDTFQLLQSFPNVVITAHQAFFTRNALTDIARTTIENLTCFEQGLPLANEVKQASP</sequence>
<dbReference type="InterPro" id="IPR029753">
    <property type="entry name" value="D-isomer_DH_CS"/>
</dbReference>
<dbReference type="Gene3D" id="3.40.50.720">
    <property type="entry name" value="NAD(P)-binding Rossmann-like Domain"/>
    <property type="match status" value="2"/>
</dbReference>
<evidence type="ECO:0000256" key="2">
    <source>
        <dbReference type="ARBA" id="ARBA00023002"/>
    </source>
</evidence>
<evidence type="ECO:0000259" key="5">
    <source>
        <dbReference type="Pfam" id="PF00389"/>
    </source>
</evidence>
<gene>
    <name evidence="7" type="ordered locus">tlr0711</name>
</gene>
<dbReference type="Proteomes" id="UP000000440">
    <property type="component" value="Chromosome"/>
</dbReference>
<dbReference type="InterPro" id="IPR006140">
    <property type="entry name" value="D-isomer_DH_NAD-bd"/>
</dbReference>
<dbReference type="InterPro" id="IPR058205">
    <property type="entry name" value="D-LDH-like"/>
</dbReference>
<dbReference type="GO" id="GO:0051287">
    <property type="term" value="F:NAD binding"/>
    <property type="evidence" value="ECO:0007669"/>
    <property type="project" value="InterPro"/>
</dbReference>
<dbReference type="RefSeq" id="WP_011056558.1">
    <property type="nucleotide sequence ID" value="NC_004113.1"/>
</dbReference>
<proteinExistence type="inferred from homology"/>
<accession>Q8DKY8</accession>
<dbReference type="PANTHER" id="PTHR43026">
    <property type="entry name" value="2-HYDROXYACID DEHYDROGENASE HOMOLOG 1-RELATED"/>
    <property type="match status" value="1"/>
</dbReference>
<dbReference type="SUPFAM" id="SSF52283">
    <property type="entry name" value="Formate/glycerate dehydrogenase catalytic domain-like"/>
    <property type="match status" value="1"/>
</dbReference>
<evidence type="ECO:0000313" key="8">
    <source>
        <dbReference type="Proteomes" id="UP000000440"/>
    </source>
</evidence>
<dbReference type="SUPFAM" id="SSF51735">
    <property type="entry name" value="NAD(P)-binding Rossmann-fold domains"/>
    <property type="match status" value="1"/>
</dbReference>
<dbReference type="eggNOG" id="COG1052">
    <property type="taxonomic scope" value="Bacteria"/>
</dbReference>
<dbReference type="KEGG" id="tel:tlr0711"/>
<keyword evidence="3" id="KW-0520">NAD</keyword>